<gene>
    <name evidence="2" type="ORF">GCM10010507_22370</name>
</gene>
<reference evidence="2" key="1">
    <citation type="journal article" date="2014" name="Int. J. Syst. Evol. Microbiol.">
        <title>Complete genome sequence of Corynebacterium casei LMG S-19264T (=DSM 44701T), isolated from a smear-ripened cheese.</title>
        <authorList>
            <consortium name="US DOE Joint Genome Institute (JGI-PGF)"/>
            <person name="Walter F."/>
            <person name="Albersmeier A."/>
            <person name="Kalinowski J."/>
            <person name="Ruckert C."/>
        </authorList>
    </citation>
    <scope>NUCLEOTIDE SEQUENCE</scope>
    <source>
        <strain evidence="2">JCM 4633</strain>
    </source>
</reference>
<name>A0A918TF52_STRCJ</name>
<dbReference type="EMBL" id="BMVB01000006">
    <property type="protein sequence ID" value="GHC46515.1"/>
    <property type="molecule type" value="Genomic_DNA"/>
</dbReference>
<evidence type="ECO:0000313" key="2">
    <source>
        <dbReference type="EMBL" id="GHC46515.1"/>
    </source>
</evidence>
<feature type="chain" id="PRO_5037770238" description="SH3 domain-containing protein" evidence="1">
    <location>
        <begin position="35"/>
        <end position="131"/>
    </location>
</feature>
<comment type="caution">
    <text evidence="2">The sequence shown here is derived from an EMBL/GenBank/DDBJ whole genome shotgun (WGS) entry which is preliminary data.</text>
</comment>
<accession>A0A918TF52</accession>
<dbReference type="RefSeq" id="WP_190109546.1">
    <property type="nucleotide sequence ID" value="NZ_BMVB01000006.1"/>
</dbReference>
<feature type="signal peptide" evidence="1">
    <location>
        <begin position="1"/>
        <end position="34"/>
    </location>
</feature>
<dbReference type="Proteomes" id="UP000646244">
    <property type="component" value="Unassembled WGS sequence"/>
</dbReference>
<sequence length="131" mass="13903">MFSTFAIRSRKFSAGVIAAAALGGSLLAAAPVQAAPPGRPYGTVVASTGIVERAFPSTDSSARGMLKFHGQAALRCKVRAQEVGGNPIWYMLRDRTTWVAAKYIENTGEVSFCRTVSHKALDDPQTRAAMG</sequence>
<dbReference type="AlphaFoldDB" id="A0A918TF52"/>
<reference evidence="2" key="2">
    <citation type="submission" date="2020-09" db="EMBL/GenBank/DDBJ databases">
        <authorList>
            <person name="Sun Q."/>
            <person name="Ohkuma M."/>
        </authorList>
    </citation>
    <scope>NUCLEOTIDE SEQUENCE</scope>
    <source>
        <strain evidence="2">JCM 4633</strain>
    </source>
</reference>
<protein>
    <recommendedName>
        <fullName evidence="4">SH3 domain-containing protein</fullName>
    </recommendedName>
</protein>
<evidence type="ECO:0000256" key="1">
    <source>
        <dbReference type="SAM" id="SignalP"/>
    </source>
</evidence>
<evidence type="ECO:0008006" key="4">
    <source>
        <dbReference type="Google" id="ProtNLM"/>
    </source>
</evidence>
<proteinExistence type="predicted"/>
<evidence type="ECO:0000313" key="3">
    <source>
        <dbReference type="Proteomes" id="UP000646244"/>
    </source>
</evidence>
<organism evidence="2 3">
    <name type="scientific">Streptomyces cinnamoneus</name>
    <name type="common">Streptoverticillium cinnamoneum</name>
    <dbReference type="NCBI Taxonomy" id="53446"/>
    <lineage>
        <taxon>Bacteria</taxon>
        <taxon>Bacillati</taxon>
        <taxon>Actinomycetota</taxon>
        <taxon>Actinomycetes</taxon>
        <taxon>Kitasatosporales</taxon>
        <taxon>Streptomycetaceae</taxon>
        <taxon>Streptomyces</taxon>
        <taxon>Streptomyces cinnamoneus group</taxon>
    </lineage>
</organism>
<keyword evidence="1" id="KW-0732">Signal</keyword>